<keyword evidence="4" id="KW-0349">Heme</keyword>
<accession>R7QEC5</accession>
<dbReference type="InterPro" id="IPR019791">
    <property type="entry name" value="Haem_peroxidase_animal"/>
</dbReference>
<dbReference type="Proteomes" id="UP000012073">
    <property type="component" value="Unassembled WGS sequence"/>
</dbReference>
<evidence type="ECO:0000256" key="3">
    <source>
        <dbReference type="ARBA" id="ARBA00023180"/>
    </source>
</evidence>
<dbReference type="PROSITE" id="PS50292">
    <property type="entry name" value="PEROXIDASE_3"/>
    <property type="match status" value="1"/>
</dbReference>
<dbReference type="PhylomeDB" id="R7QEC5"/>
<keyword evidence="3" id="KW-0325">Glycoprotein</keyword>
<evidence type="ECO:0000256" key="2">
    <source>
        <dbReference type="ARBA" id="ARBA00022525"/>
    </source>
</evidence>
<sequence length="581" mass="64034">MMSIKVAVLLATAFALILNLVSGQGLRPGSRGRDVELQLQVVNPGSAEEDEMTSRRCSSEFRTADGSCTNTVFRTWGAAGRAQTSLQRFLNSANPNGLDLPSARDVSNMLCQQSDDKFNDRGLNEMATFFGQFLDHTFMLTPPGSESMPIPIPREDPIFANFSGGQLQFSRSVRGIVDTQGLLQGTGGGSAAGGSRPPPGVDIERPINAHSSVLDLAAVYGSNQIRQDVLREPGSCKLRTGPGDILPVNFMDLSNVPLPSDQFFVAGDVRPAENPVLTALHVVFLREHNDLCDELEAAFPDMGQDELFQNARKINGAQFQKIVLEEYYPAIVGKDLPRFRRVSITTRPDVLDVFSTAAFRVGHTMVGNVIARRGPGNSVLPSIPMTDTFFRVASRFEGAEEFIRGATQIKAQEIDLMVNNNLRNFLFTNVPAINFGFDLIAFNLQRSRDHALPSFTEIQELMGMRKATSFADISSVANVQSGLQNVYGTVDRVEAWIGLVAEDHESGSSMGPTMNAIWERQFSVLRDGDRFFFRNRNVFSSQMRSAIPRVNALFTESEIFRSLILRNTNIASSELPNRIFF</sequence>
<evidence type="ECO:0000256" key="5">
    <source>
        <dbReference type="SAM" id="SignalP"/>
    </source>
</evidence>
<dbReference type="GO" id="GO:0046872">
    <property type="term" value="F:metal ion binding"/>
    <property type="evidence" value="ECO:0007669"/>
    <property type="project" value="UniProtKB-KW"/>
</dbReference>
<dbReference type="GeneID" id="17323342"/>
<reference evidence="7" key="1">
    <citation type="journal article" date="2013" name="Proc. Natl. Acad. Sci. U.S.A.">
        <title>Genome structure and metabolic features in the red seaweed Chondrus crispus shed light on evolution of the Archaeplastida.</title>
        <authorList>
            <person name="Collen J."/>
            <person name="Porcel B."/>
            <person name="Carre W."/>
            <person name="Ball S.G."/>
            <person name="Chaparro C."/>
            <person name="Tonon T."/>
            <person name="Barbeyron T."/>
            <person name="Michel G."/>
            <person name="Noel B."/>
            <person name="Valentin K."/>
            <person name="Elias M."/>
            <person name="Artiguenave F."/>
            <person name="Arun A."/>
            <person name="Aury J.M."/>
            <person name="Barbosa-Neto J.F."/>
            <person name="Bothwell J.H."/>
            <person name="Bouget F.Y."/>
            <person name="Brillet L."/>
            <person name="Cabello-Hurtado F."/>
            <person name="Capella-Gutierrez S."/>
            <person name="Charrier B."/>
            <person name="Cladiere L."/>
            <person name="Cock J.M."/>
            <person name="Coelho S.M."/>
            <person name="Colleoni C."/>
            <person name="Czjzek M."/>
            <person name="Da Silva C."/>
            <person name="Delage L."/>
            <person name="Denoeud F."/>
            <person name="Deschamps P."/>
            <person name="Dittami S.M."/>
            <person name="Gabaldon T."/>
            <person name="Gachon C.M."/>
            <person name="Groisillier A."/>
            <person name="Herve C."/>
            <person name="Jabbari K."/>
            <person name="Katinka M."/>
            <person name="Kloareg B."/>
            <person name="Kowalczyk N."/>
            <person name="Labadie K."/>
            <person name="Leblanc C."/>
            <person name="Lopez P.J."/>
            <person name="McLachlan D.H."/>
            <person name="Meslet-Cladiere L."/>
            <person name="Moustafa A."/>
            <person name="Nehr Z."/>
            <person name="Nyvall Collen P."/>
            <person name="Panaud O."/>
            <person name="Partensky F."/>
            <person name="Poulain J."/>
            <person name="Rensing S.A."/>
            <person name="Rousvoal S."/>
            <person name="Samson G."/>
            <person name="Symeonidi A."/>
            <person name="Weissenbach J."/>
            <person name="Zambounis A."/>
            <person name="Wincker P."/>
            <person name="Boyen C."/>
        </authorList>
    </citation>
    <scope>NUCLEOTIDE SEQUENCE [LARGE SCALE GENOMIC DNA]</scope>
    <source>
        <strain evidence="7">cv. Stackhouse</strain>
    </source>
</reference>
<keyword evidence="6" id="KW-0560">Oxidoreductase</keyword>
<dbReference type="Pfam" id="PF03098">
    <property type="entry name" value="An_peroxidase"/>
    <property type="match status" value="1"/>
</dbReference>
<dbReference type="PANTHER" id="PTHR11475">
    <property type="entry name" value="OXIDASE/PEROXIDASE"/>
    <property type="match status" value="1"/>
</dbReference>
<organism evidence="6 7">
    <name type="scientific">Chondrus crispus</name>
    <name type="common">Carrageen Irish moss</name>
    <name type="synonym">Polymorpha crispa</name>
    <dbReference type="NCBI Taxonomy" id="2769"/>
    <lineage>
        <taxon>Eukaryota</taxon>
        <taxon>Rhodophyta</taxon>
        <taxon>Florideophyceae</taxon>
        <taxon>Rhodymeniophycidae</taxon>
        <taxon>Gigartinales</taxon>
        <taxon>Gigartinaceae</taxon>
        <taxon>Chondrus</taxon>
    </lineage>
</organism>
<dbReference type="InterPro" id="IPR010255">
    <property type="entry name" value="Haem_peroxidase_sf"/>
</dbReference>
<keyword evidence="2" id="KW-0964">Secreted</keyword>
<dbReference type="AlphaFoldDB" id="R7QEC5"/>
<keyword evidence="5" id="KW-0732">Signal</keyword>
<evidence type="ECO:0000313" key="7">
    <source>
        <dbReference type="Proteomes" id="UP000012073"/>
    </source>
</evidence>
<dbReference type="SUPFAM" id="SSF48113">
    <property type="entry name" value="Heme-dependent peroxidases"/>
    <property type="match status" value="1"/>
</dbReference>
<dbReference type="GO" id="GO:0006979">
    <property type="term" value="P:response to oxidative stress"/>
    <property type="evidence" value="ECO:0007669"/>
    <property type="project" value="InterPro"/>
</dbReference>
<dbReference type="InterPro" id="IPR037120">
    <property type="entry name" value="Haem_peroxidase_sf_animal"/>
</dbReference>
<dbReference type="Gene3D" id="1.10.640.10">
    <property type="entry name" value="Haem peroxidase domain superfamily, animal type"/>
    <property type="match status" value="1"/>
</dbReference>
<dbReference type="Gramene" id="CDF35806">
    <property type="protein sequence ID" value="CDF35806"/>
    <property type="gene ID" value="CHC_T00010209001"/>
</dbReference>
<evidence type="ECO:0000256" key="4">
    <source>
        <dbReference type="PIRSR" id="PIRSR619791-2"/>
    </source>
</evidence>
<keyword evidence="7" id="KW-1185">Reference proteome</keyword>
<keyword evidence="6" id="KW-0575">Peroxidase</keyword>
<dbReference type="GO" id="GO:0004601">
    <property type="term" value="F:peroxidase activity"/>
    <property type="evidence" value="ECO:0007669"/>
    <property type="project" value="UniProtKB-KW"/>
</dbReference>
<evidence type="ECO:0000313" key="6">
    <source>
        <dbReference type="EMBL" id="CDF35806.1"/>
    </source>
</evidence>
<comment type="subcellular location">
    <subcellularLocation>
        <location evidence="1">Secreted</location>
    </subcellularLocation>
</comment>
<name>R7QEC5_CHOCR</name>
<dbReference type="GO" id="GO:0005576">
    <property type="term" value="C:extracellular region"/>
    <property type="evidence" value="ECO:0007669"/>
    <property type="project" value="UniProtKB-SubCell"/>
</dbReference>
<keyword evidence="4" id="KW-0408">Iron</keyword>
<feature type="binding site" description="axial binding residue" evidence="4">
    <location>
        <position position="363"/>
    </location>
    <ligand>
        <name>heme b</name>
        <dbReference type="ChEBI" id="CHEBI:60344"/>
    </ligand>
    <ligandPart>
        <name>Fe</name>
        <dbReference type="ChEBI" id="CHEBI:18248"/>
    </ligandPart>
</feature>
<gene>
    <name evidence="6" type="ORF">CHC_T00010209001</name>
</gene>
<dbReference type="RefSeq" id="XP_005715625.1">
    <property type="nucleotide sequence ID" value="XM_005715568.1"/>
</dbReference>
<dbReference type="PRINTS" id="PR00457">
    <property type="entry name" value="ANPEROXIDASE"/>
</dbReference>
<feature type="chain" id="PRO_5004454662" evidence="5">
    <location>
        <begin position="24"/>
        <end position="581"/>
    </location>
</feature>
<keyword evidence="4" id="KW-0479">Metal-binding</keyword>
<dbReference type="PANTHER" id="PTHR11475:SF4">
    <property type="entry name" value="CHORION PEROXIDASE"/>
    <property type="match status" value="1"/>
</dbReference>
<feature type="signal peptide" evidence="5">
    <location>
        <begin position="1"/>
        <end position="23"/>
    </location>
</feature>
<dbReference type="KEGG" id="ccp:CHC_T00010209001"/>
<proteinExistence type="predicted"/>
<dbReference type="GO" id="GO:0020037">
    <property type="term" value="F:heme binding"/>
    <property type="evidence" value="ECO:0007669"/>
    <property type="project" value="InterPro"/>
</dbReference>
<dbReference type="EMBL" id="HG001748">
    <property type="protein sequence ID" value="CDF35806.1"/>
    <property type="molecule type" value="Genomic_DNA"/>
</dbReference>
<protein>
    <submittedName>
        <fullName evidence="6">Animal heme peroxidase homologue</fullName>
    </submittedName>
</protein>
<evidence type="ECO:0000256" key="1">
    <source>
        <dbReference type="ARBA" id="ARBA00004613"/>
    </source>
</evidence>
<dbReference type="OrthoDB" id="823504at2759"/>